<evidence type="ECO:0000313" key="2">
    <source>
        <dbReference type="EMBL" id="GAI67599.1"/>
    </source>
</evidence>
<feature type="region of interest" description="Disordered" evidence="1">
    <location>
        <begin position="107"/>
        <end position="142"/>
    </location>
</feature>
<protein>
    <submittedName>
        <fullName evidence="2">Uncharacterized protein</fullName>
    </submittedName>
</protein>
<evidence type="ECO:0000256" key="1">
    <source>
        <dbReference type="SAM" id="MobiDB-lite"/>
    </source>
</evidence>
<gene>
    <name evidence="2" type="ORF">S12H4_00105</name>
</gene>
<sequence length="266" mass="30025">MPRRRMIDPFFWNDRKVGKLSRDGRSLIIGCIGQADDDGRLQADPAFLKSAIYKYDDDLDTTAVKELRDKCLSEMSTWPPTHPYRIVLYQSSDEEYIFFPNWNATNRPSHPSKSQLPPPPPESLPIFSGPTPEEHPKASALGQSSLVKDSIVKSSAVREDFTKFIDSEKDLTDFLTTTLEKYLPRGPTWAVEVLQQLWMQALGDRIKGTALEVTLKAVREYPPPVLAIAYAKAVKYRGGKYDTAKYIKKILQEKSEGYGKGRSPPA</sequence>
<dbReference type="AlphaFoldDB" id="X1SIK4"/>
<dbReference type="EMBL" id="BARW01000006">
    <property type="protein sequence ID" value="GAI67599.1"/>
    <property type="molecule type" value="Genomic_DNA"/>
</dbReference>
<organism evidence="2">
    <name type="scientific">marine sediment metagenome</name>
    <dbReference type="NCBI Taxonomy" id="412755"/>
    <lineage>
        <taxon>unclassified sequences</taxon>
        <taxon>metagenomes</taxon>
        <taxon>ecological metagenomes</taxon>
    </lineage>
</organism>
<name>X1SIK4_9ZZZZ</name>
<accession>X1SIK4</accession>
<reference evidence="2" key="1">
    <citation type="journal article" date="2014" name="Front. Microbiol.">
        <title>High frequency of phylogenetically diverse reductive dehalogenase-homologous genes in deep subseafloor sedimentary metagenomes.</title>
        <authorList>
            <person name="Kawai M."/>
            <person name="Futagami T."/>
            <person name="Toyoda A."/>
            <person name="Takaki Y."/>
            <person name="Nishi S."/>
            <person name="Hori S."/>
            <person name="Arai W."/>
            <person name="Tsubouchi T."/>
            <person name="Morono Y."/>
            <person name="Uchiyama I."/>
            <person name="Ito T."/>
            <person name="Fujiyama A."/>
            <person name="Inagaki F."/>
            <person name="Takami H."/>
        </authorList>
    </citation>
    <scope>NUCLEOTIDE SEQUENCE</scope>
    <source>
        <strain evidence="2">Expedition CK06-06</strain>
    </source>
</reference>
<proteinExistence type="predicted"/>
<comment type="caution">
    <text evidence="2">The sequence shown here is derived from an EMBL/GenBank/DDBJ whole genome shotgun (WGS) entry which is preliminary data.</text>
</comment>